<proteinExistence type="predicted"/>
<sequence>MTTHSERRILTPAAIGSHILSLTARFTIINDPLVRPVRLSFSFTLCYGGRYLKSAAFFMYGW</sequence>
<organism evidence="1">
    <name type="scientific">Anguilla anguilla</name>
    <name type="common">European freshwater eel</name>
    <name type="synonym">Muraena anguilla</name>
    <dbReference type="NCBI Taxonomy" id="7936"/>
    <lineage>
        <taxon>Eukaryota</taxon>
        <taxon>Metazoa</taxon>
        <taxon>Chordata</taxon>
        <taxon>Craniata</taxon>
        <taxon>Vertebrata</taxon>
        <taxon>Euteleostomi</taxon>
        <taxon>Actinopterygii</taxon>
        <taxon>Neopterygii</taxon>
        <taxon>Teleostei</taxon>
        <taxon>Anguilliformes</taxon>
        <taxon>Anguillidae</taxon>
        <taxon>Anguilla</taxon>
    </lineage>
</organism>
<protein>
    <submittedName>
        <fullName evidence="1">Uncharacterized protein</fullName>
    </submittedName>
</protein>
<name>A0A0E9XQR8_ANGAN</name>
<reference evidence="1" key="1">
    <citation type="submission" date="2014-11" db="EMBL/GenBank/DDBJ databases">
        <authorList>
            <person name="Amaro Gonzalez C."/>
        </authorList>
    </citation>
    <scope>NUCLEOTIDE SEQUENCE</scope>
</reference>
<evidence type="ECO:0000313" key="1">
    <source>
        <dbReference type="EMBL" id="JAI04747.1"/>
    </source>
</evidence>
<accession>A0A0E9XQR8</accession>
<reference evidence="1" key="2">
    <citation type="journal article" date="2015" name="Fish Shellfish Immunol.">
        <title>Early steps in the European eel (Anguilla anguilla)-Vibrio vulnificus interaction in the gills: Role of the RtxA13 toxin.</title>
        <authorList>
            <person name="Callol A."/>
            <person name="Pajuelo D."/>
            <person name="Ebbesson L."/>
            <person name="Teles M."/>
            <person name="MacKenzie S."/>
            <person name="Amaro C."/>
        </authorList>
    </citation>
    <scope>NUCLEOTIDE SEQUENCE</scope>
</reference>
<dbReference type="AlphaFoldDB" id="A0A0E9XQR8"/>
<dbReference type="EMBL" id="GBXM01003831">
    <property type="protein sequence ID" value="JAI04747.1"/>
    <property type="molecule type" value="Transcribed_RNA"/>
</dbReference>